<dbReference type="SUPFAM" id="SSF46626">
    <property type="entry name" value="Cytochrome c"/>
    <property type="match status" value="2"/>
</dbReference>
<keyword evidence="2" id="KW-0813">Transport</keyword>
<dbReference type="Pfam" id="PF00034">
    <property type="entry name" value="Cytochrom_C"/>
    <property type="match status" value="2"/>
</dbReference>
<name>A0A5B8RBJ4_9ZZZZ</name>
<dbReference type="GO" id="GO:0020037">
    <property type="term" value="F:heme binding"/>
    <property type="evidence" value="ECO:0007669"/>
    <property type="project" value="InterPro"/>
</dbReference>
<feature type="domain" description="Cytochrome c" evidence="8">
    <location>
        <begin position="112"/>
        <end position="204"/>
    </location>
</feature>
<evidence type="ECO:0000256" key="5">
    <source>
        <dbReference type="ARBA" id="ARBA00022764"/>
    </source>
</evidence>
<proteinExistence type="predicted"/>
<feature type="domain" description="Cytochrome c" evidence="8">
    <location>
        <begin position="25"/>
        <end position="103"/>
    </location>
</feature>
<dbReference type="InterPro" id="IPR008168">
    <property type="entry name" value="Cyt_C_IC"/>
</dbReference>
<evidence type="ECO:0000313" key="9">
    <source>
        <dbReference type="EMBL" id="QEA04145.1"/>
    </source>
</evidence>
<comment type="subcellular location">
    <subcellularLocation>
        <location evidence="1">Periplasm</location>
    </subcellularLocation>
</comment>
<dbReference type="EMBL" id="MN079080">
    <property type="protein sequence ID" value="QEA04145.1"/>
    <property type="molecule type" value="Genomic_DNA"/>
</dbReference>
<dbReference type="InterPro" id="IPR024167">
    <property type="entry name" value="Cytochrome_c4-like"/>
</dbReference>
<sequence>MINSRLLAVFASLLLLAGGLAHAEGDPQAGKSKAGACAACHGPDGNSNSPQFPNLAGQHADYVYAQLKHFKSGERQNAIMAGQVANLSDQDMQDLAAYFSSLSMEVNAADKSLADQGEHIWRGGVPERNVPACSGCHGPTGAGMEGAGYPRIGGQKATYLVTQLQAYSAGKRSGYPKAEIMTAVASRLSDDQIKAVASFASGLYRKTDGESASGE</sequence>
<evidence type="ECO:0000256" key="1">
    <source>
        <dbReference type="ARBA" id="ARBA00004418"/>
    </source>
</evidence>
<reference evidence="9" key="1">
    <citation type="submission" date="2019-06" db="EMBL/GenBank/DDBJ databases">
        <authorList>
            <person name="Murdoch R.W."/>
            <person name="Fathepure B."/>
        </authorList>
    </citation>
    <scope>NUCLEOTIDE SEQUENCE</scope>
</reference>
<accession>A0A5B8RBJ4</accession>
<dbReference type="AlphaFoldDB" id="A0A5B8RBJ4"/>
<evidence type="ECO:0000256" key="4">
    <source>
        <dbReference type="ARBA" id="ARBA00022723"/>
    </source>
</evidence>
<dbReference type="Gene3D" id="1.10.760.10">
    <property type="entry name" value="Cytochrome c-like domain"/>
    <property type="match status" value="2"/>
</dbReference>
<keyword evidence="6" id="KW-0249">Electron transport</keyword>
<evidence type="ECO:0000256" key="3">
    <source>
        <dbReference type="ARBA" id="ARBA00022617"/>
    </source>
</evidence>
<keyword evidence="5" id="KW-0574">Periplasm</keyword>
<evidence type="ECO:0000259" key="8">
    <source>
        <dbReference type="PROSITE" id="PS51007"/>
    </source>
</evidence>
<dbReference type="InterPro" id="IPR050597">
    <property type="entry name" value="Cytochrome_c_Oxidase_Subunit"/>
</dbReference>
<dbReference type="PANTHER" id="PTHR33751">
    <property type="entry name" value="CBB3-TYPE CYTOCHROME C OXIDASE SUBUNIT FIXP"/>
    <property type="match status" value="1"/>
</dbReference>
<keyword evidence="7" id="KW-0408">Iron</keyword>
<dbReference type="InterPro" id="IPR036909">
    <property type="entry name" value="Cyt_c-like_dom_sf"/>
</dbReference>
<evidence type="ECO:0000256" key="2">
    <source>
        <dbReference type="ARBA" id="ARBA00022448"/>
    </source>
</evidence>
<dbReference type="PROSITE" id="PS51007">
    <property type="entry name" value="CYTC"/>
    <property type="match status" value="2"/>
</dbReference>
<dbReference type="InterPro" id="IPR009056">
    <property type="entry name" value="Cyt_c-like_dom"/>
</dbReference>
<keyword evidence="4" id="KW-0479">Metal-binding</keyword>
<dbReference type="PIRSF" id="PIRSF000005">
    <property type="entry name" value="Cytochrome_c4"/>
    <property type="match status" value="1"/>
</dbReference>
<dbReference type="PANTHER" id="PTHR33751:SF9">
    <property type="entry name" value="CYTOCHROME C4"/>
    <property type="match status" value="1"/>
</dbReference>
<dbReference type="GO" id="GO:0009055">
    <property type="term" value="F:electron transfer activity"/>
    <property type="evidence" value="ECO:0007669"/>
    <property type="project" value="InterPro"/>
</dbReference>
<gene>
    <name evidence="9" type="primary">cc4_1</name>
    <name evidence="9" type="ORF">KBTEX_00448</name>
</gene>
<evidence type="ECO:0000256" key="7">
    <source>
        <dbReference type="ARBA" id="ARBA00023004"/>
    </source>
</evidence>
<dbReference type="PRINTS" id="PR00605">
    <property type="entry name" value="CYTCHROMECIC"/>
</dbReference>
<protein>
    <submittedName>
        <fullName evidence="9">Cytochrome c4</fullName>
    </submittedName>
</protein>
<evidence type="ECO:0000256" key="6">
    <source>
        <dbReference type="ARBA" id="ARBA00022982"/>
    </source>
</evidence>
<keyword evidence="3" id="KW-0349">Heme</keyword>
<dbReference type="GO" id="GO:0005506">
    <property type="term" value="F:iron ion binding"/>
    <property type="evidence" value="ECO:0007669"/>
    <property type="project" value="InterPro"/>
</dbReference>
<organism evidence="9">
    <name type="scientific">uncultured organism</name>
    <dbReference type="NCBI Taxonomy" id="155900"/>
    <lineage>
        <taxon>unclassified sequences</taxon>
        <taxon>environmental samples</taxon>
    </lineage>
</organism>